<evidence type="ECO:0000313" key="4">
    <source>
        <dbReference type="Proteomes" id="UP000555193"/>
    </source>
</evidence>
<evidence type="ECO:0000313" key="3">
    <source>
        <dbReference type="EMBL" id="NMW39137.1"/>
    </source>
</evidence>
<keyword evidence="1" id="KW-0812">Transmembrane</keyword>
<dbReference type="RefSeq" id="WP_133300713.1">
    <property type="nucleotide sequence ID" value="NZ_CP096965.1"/>
</dbReference>
<keyword evidence="1" id="KW-0472">Membrane</keyword>
<evidence type="ECO:0008006" key="6">
    <source>
        <dbReference type="Google" id="ProtNLM"/>
    </source>
</evidence>
<evidence type="ECO:0000313" key="5">
    <source>
        <dbReference type="Proteomes" id="UP000583639"/>
    </source>
</evidence>
<organism evidence="3 5">
    <name type="scientific">Phocaeicola vulgatus</name>
    <name type="common">Bacteroides vulgatus</name>
    <dbReference type="NCBI Taxonomy" id="821"/>
    <lineage>
        <taxon>Bacteria</taxon>
        <taxon>Pseudomonadati</taxon>
        <taxon>Bacteroidota</taxon>
        <taxon>Bacteroidia</taxon>
        <taxon>Bacteroidales</taxon>
        <taxon>Bacteroidaceae</taxon>
        <taxon>Phocaeicola</taxon>
    </lineage>
</organism>
<feature type="transmembrane region" description="Helical" evidence="1">
    <location>
        <begin position="64"/>
        <end position="81"/>
    </location>
</feature>
<evidence type="ECO:0000256" key="1">
    <source>
        <dbReference type="SAM" id="Phobius"/>
    </source>
</evidence>
<reference evidence="4 5" key="1">
    <citation type="submission" date="2020-04" db="EMBL/GenBank/DDBJ databases">
        <title>A novel gut-associated lysogenic phage, Bacteroides phage BV01, alters the host transcriptome and bile acid metabolism in Bacteroides vulgatus.</title>
        <authorList>
            <person name="Campbell D.E."/>
            <person name="Ly L."/>
            <person name="Ridlon J.M."/>
            <person name="Hsiao A."/>
            <person name="Degnan P.H."/>
        </authorList>
    </citation>
    <scope>NUCLEOTIDE SEQUENCE [LARGE SCALE GENOMIC DNA]</scope>
    <source>
        <strain evidence="2 4">VPI-4506</strain>
        <strain evidence="3 5">VPI-BV8526</strain>
    </source>
</reference>
<sequence length="173" mass="19580">MELRYHGSAMPYRSCYLYIGQQLNGRLKVKFDNPYLFVAAVLVVYESSLLIGPVGLNHNSYKDVLQLTVGSTSALYAVCFISKKLEKWRIGKVLEVCGRESFYIMGLHIVRFKLCTMSLMALGIIEGGLENLMTPHLCIPADCLYVVRFVLSCRFYVCIQKIEIISVAKYALC</sequence>
<gene>
    <name evidence="2" type="ORF">HKQ54_01695</name>
    <name evidence="3" type="ORF">HKQ55_02910</name>
</gene>
<protein>
    <recommendedName>
        <fullName evidence="6">Transmembrane protein</fullName>
    </recommendedName>
</protein>
<keyword evidence="1" id="KW-1133">Transmembrane helix</keyword>
<name>A0A397WB94_PHOVU</name>
<dbReference type="AlphaFoldDB" id="A0A397WB94"/>
<comment type="caution">
    <text evidence="3">The sequence shown here is derived from an EMBL/GenBank/DDBJ whole genome shotgun (WGS) entry which is preliminary data.</text>
</comment>
<accession>A0A397WB94</accession>
<evidence type="ECO:0000313" key="2">
    <source>
        <dbReference type="EMBL" id="NMW34892.1"/>
    </source>
</evidence>
<feature type="transmembrane region" description="Helical" evidence="1">
    <location>
        <begin position="35"/>
        <end position="52"/>
    </location>
</feature>
<proteinExistence type="predicted"/>
<dbReference type="Proteomes" id="UP000583639">
    <property type="component" value="Unassembled WGS sequence"/>
</dbReference>
<dbReference type="EMBL" id="JABDSH010000039">
    <property type="protein sequence ID" value="NMW34892.1"/>
    <property type="molecule type" value="Genomic_DNA"/>
</dbReference>
<dbReference type="Proteomes" id="UP000555193">
    <property type="component" value="Unassembled WGS sequence"/>
</dbReference>
<dbReference type="EMBL" id="JABDSI010000072">
    <property type="protein sequence ID" value="NMW39137.1"/>
    <property type="molecule type" value="Genomic_DNA"/>
</dbReference>